<dbReference type="FunCoup" id="I2GYJ1">
    <property type="interactions" value="69"/>
</dbReference>
<dbReference type="InterPro" id="IPR049150">
    <property type="entry name" value="EFR3_HEAT-like_rpt"/>
</dbReference>
<dbReference type="RefSeq" id="XP_004178712.1">
    <property type="nucleotide sequence ID" value="XM_004178664.1"/>
</dbReference>
<dbReference type="GO" id="GO:0072659">
    <property type="term" value="P:protein localization to plasma membrane"/>
    <property type="evidence" value="ECO:0007669"/>
    <property type="project" value="EnsemblFungi"/>
</dbReference>
<dbReference type="STRING" id="1071380.I2GYJ1"/>
<sequence length="815" mass="92497">MNKISFTPKHQKLVNHCYPKGRSPDMKPNSSETSYLLYYVNSRRSKLEKVSNYLTRKTAGDLNHKRFGHISVTLQLMDKIIIDCKENINIFISNFLSIYSSIILDPSINNDLPIMELIYENLNNLSLNIDMSLLNGNPTIFKQFKEFIDYFITLIEKRIKNDDLLLNVFISLSHITNLSILKDTNEDLSLNYLIKDSIDKTLAIFIKRFPTYAKDNVTSTKQQSNHLSMSKRLSRTKSIQASDNIPFTMSLNNNDPASDLSLQCLKCYFNTIEIDKLTLSINQLLHFLQTNKNKNLLFLIVDGIPVQLRYLAVLLLIRQATSTSSKPESSILSFKYVSMLLTSDISIVGLSILDIMRKILQFQLGASRDSSIVNQCTTTITDLNYRLYYNSQSSDILYELLTQLKDNPTINSNSNCKKILTKNIISILNNLAFNSIDLHLYLQIIRVLKDENLNPVELFELIDNAVINDYILIDFLIYVSSVKNQKDIRRNLMRKFFKKFKNFALISGLYYYYINDIHDEGLVDDQYTYYLYHLQSSTLINNQEYIIKSDSLKDDLQSKIQISKDELQNYYSQESKDDSSDLLNLKKRVLQLLSTVSTPEMNAVPSNGLDNASNPSSLNLSSNNIIKPIKRSQPSTPGRANSFALSLTSNNHLNIDGTFSNSNLNNNNNLTSPVQPKPSFLINGNHSDVNSLISKKRIIPNVNQLKKAIASNHASSASPKQNLKATDLASLVGSQSIKSRVTNISFLLGELDDMDLNDNTNKTITSATSIRNLLVDKSFASSKTYDNKDDTIDNFMDANENVNVTNNVSRGKLFS</sequence>
<comment type="similarity">
    <text evidence="1">Belongs to the EFR3 family.</text>
</comment>
<organism evidence="3 4">
    <name type="scientific">Henningerozyma blattae (strain ATCC 34711 / CBS 6284 / DSM 70876 / NBRC 10599 / NRRL Y-10934 / UCD 77-7)</name>
    <name type="common">Yeast</name>
    <name type="synonym">Tetrapisispora blattae</name>
    <dbReference type="NCBI Taxonomy" id="1071380"/>
    <lineage>
        <taxon>Eukaryota</taxon>
        <taxon>Fungi</taxon>
        <taxon>Dikarya</taxon>
        <taxon>Ascomycota</taxon>
        <taxon>Saccharomycotina</taxon>
        <taxon>Saccharomycetes</taxon>
        <taxon>Saccharomycetales</taxon>
        <taxon>Saccharomycetaceae</taxon>
        <taxon>Henningerozyma</taxon>
    </lineage>
</organism>
<dbReference type="GeneID" id="14494753"/>
<dbReference type="GO" id="GO:0005886">
    <property type="term" value="C:plasma membrane"/>
    <property type="evidence" value="ECO:0007669"/>
    <property type="project" value="EnsemblFungi"/>
</dbReference>
<evidence type="ECO:0000313" key="3">
    <source>
        <dbReference type="EMBL" id="CCH59193.1"/>
    </source>
</evidence>
<accession>I2GYJ1</accession>
<dbReference type="EMBL" id="HE806317">
    <property type="protein sequence ID" value="CCH59193.1"/>
    <property type="molecule type" value="Genomic_DNA"/>
</dbReference>
<dbReference type="Pfam" id="PF21072">
    <property type="entry name" value="EFR3"/>
    <property type="match status" value="1"/>
</dbReference>
<evidence type="ECO:0000256" key="2">
    <source>
        <dbReference type="ARBA" id="ARBA00017967"/>
    </source>
</evidence>
<dbReference type="AlphaFoldDB" id="I2GYJ1"/>
<dbReference type="InterPro" id="IPR039786">
    <property type="entry name" value="EFR3"/>
</dbReference>
<evidence type="ECO:0000313" key="4">
    <source>
        <dbReference type="Proteomes" id="UP000002866"/>
    </source>
</evidence>
<reference evidence="3 4" key="1">
    <citation type="journal article" date="2011" name="Proc. Natl. Acad. Sci. U.S.A.">
        <title>Evolutionary erosion of yeast sex chromosomes by mating-type switching accidents.</title>
        <authorList>
            <person name="Gordon J.L."/>
            <person name="Armisen D."/>
            <person name="Proux-Wera E."/>
            <person name="Oheigeartaigh S.S."/>
            <person name="Byrne K.P."/>
            <person name="Wolfe K.H."/>
        </authorList>
    </citation>
    <scope>NUCLEOTIDE SEQUENCE [LARGE SCALE GENOMIC DNA]</scope>
    <source>
        <strain evidence="4">ATCC 34711 / CBS 6284 / DSM 70876 / NBRC 10599 / NRRL Y-10934 / UCD 77-7</strain>
    </source>
</reference>
<dbReference type="PANTHER" id="PTHR47766:SF1">
    <property type="entry name" value="PROTEIN EFR3"/>
    <property type="match status" value="1"/>
</dbReference>
<name>I2GYJ1_HENB6</name>
<evidence type="ECO:0000256" key="1">
    <source>
        <dbReference type="ARBA" id="ARBA00010216"/>
    </source>
</evidence>
<dbReference type="PANTHER" id="PTHR47766">
    <property type="entry name" value="PROTEIN EFR3"/>
    <property type="match status" value="1"/>
</dbReference>
<keyword evidence="4" id="KW-1185">Reference proteome</keyword>
<dbReference type="OrthoDB" id="19232at2759"/>
<dbReference type="eggNOG" id="KOG1877">
    <property type="taxonomic scope" value="Eukaryota"/>
</dbReference>
<dbReference type="KEGG" id="tbl:TBLA_0B03520"/>
<protein>
    <recommendedName>
        <fullName evidence="2">Protein EFR3</fullName>
    </recommendedName>
</protein>
<dbReference type="Proteomes" id="UP000002866">
    <property type="component" value="Chromosome 2"/>
</dbReference>
<gene>
    <name evidence="3" type="primary">TBLA0B03520</name>
    <name evidence="3" type="ORF">TBLA_0B03520</name>
</gene>
<dbReference type="HOGENOM" id="CLU_371806_0_0_1"/>
<dbReference type="InParanoid" id="I2GYJ1"/>
<proteinExistence type="inferred from homology"/>
<dbReference type="OMA" id="LYYVNSR"/>